<name>A0A6I9Z370_9SAUR</name>
<dbReference type="GO" id="GO:0098858">
    <property type="term" value="C:actin-based cell projection"/>
    <property type="evidence" value="ECO:0007669"/>
    <property type="project" value="TreeGrafter"/>
</dbReference>
<dbReference type="CTD" id="51225"/>
<keyword evidence="6" id="KW-0175">Coiled coil</keyword>
<dbReference type="PRINTS" id="PR00499">
    <property type="entry name" value="P67PHOX"/>
</dbReference>
<keyword evidence="13" id="KW-1185">Reference proteome</keyword>
<dbReference type="GO" id="GO:0001764">
    <property type="term" value="P:neuron migration"/>
    <property type="evidence" value="ECO:0007669"/>
    <property type="project" value="TreeGrafter"/>
</dbReference>
<keyword evidence="3 10" id="KW-0728">SH3 domain</keyword>
<dbReference type="PRINTS" id="PR00452">
    <property type="entry name" value="SH3DOMAIN"/>
</dbReference>
<dbReference type="InterPro" id="IPR012849">
    <property type="entry name" value="Abl-interactor_HHR_dom"/>
</dbReference>
<dbReference type="InterPro" id="IPR028457">
    <property type="entry name" value="ABI"/>
</dbReference>
<comment type="similarity">
    <text evidence="2">Belongs to the ABI family.</text>
</comment>
<sequence length="370" mass="41430">MSEFQQLIQNTLPSARDVLRENYSNLLKVADFCDSNYEQAQDKRKALEETMTFTVQSLANVTYQINNLARNILKTFDLQTTHLQQVEANICSIEQVIEMHKEKVSRREIGMLTVCKTFPPYQKIIYPKKLEPLQPYYRKPLDFNTLDDIGHGIKDQSTQLAKTGTLSRRSIKSSAGLSPGTVGRSQKVLEAIPPPLIPEGQLSTASSLSSISNVKEVLNSTSMKGPSEPDPPPPPPPLEADDFLLPSQTDFLPPPPPVQAEDVLPLPYPETDLDFPTFPLPPSLDNSNYGHLKPPLLPPPPPPEKLSWAPDTYLEKVVTLYPYVQKKEDELSFTEGAIIYVTRKYSNGWCEGVTSDAEGFFPENYTEPLQ</sequence>
<dbReference type="SUPFAM" id="SSF50044">
    <property type="entry name" value="SH3-domain"/>
    <property type="match status" value="1"/>
</dbReference>
<evidence type="ECO:0000256" key="1">
    <source>
        <dbReference type="ARBA" id="ARBA00004496"/>
    </source>
</evidence>
<dbReference type="FunFam" id="2.30.30.40:FF:000170">
    <property type="entry name" value="ABI gene family member 3"/>
    <property type="match status" value="1"/>
</dbReference>
<reference evidence="14" key="1">
    <citation type="submission" date="2025-08" db="UniProtKB">
        <authorList>
            <consortium name="RefSeq"/>
        </authorList>
    </citation>
    <scope>IDENTIFICATION</scope>
</reference>
<dbReference type="InterPro" id="IPR001452">
    <property type="entry name" value="SH3_domain"/>
</dbReference>
<dbReference type="PANTHER" id="PTHR10460">
    <property type="entry name" value="ABL INTERACTOR FAMILY MEMBER"/>
    <property type="match status" value="1"/>
</dbReference>
<dbReference type="Gene3D" id="2.30.30.40">
    <property type="entry name" value="SH3 Domains"/>
    <property type="match status" value="1"/>
</dbReference>
<feature type="region of interest" description="Disordered" evidence="11">
    <location>
        <begin position="158"/>
        <end position="183"/>
    </location>
</feature>
<dbReference type="AlphaFoldDB" id="A0A6I9Z370"/>
<evidence type="ECO:0000259" key="12">
    <source>
        <dbReference type="PROSITE" id="PS50002"/>
    </source>
</evidence>
<dbReference type="GO" id="GO:0002357">
    <property type="term" value="P:defense response to tumor cell"/>
    <property type="evidence" value="ECO:0007669"/>
    <property type="project" value="UniProtKB-ARBA"/>
</dbReference>
<dbReference type="GO" id="GO:0030027">
    <property type="term" value="C:lamellipodium"/>
    <property type="evidence" value="ECO:0007669"/>
    <property type="project" value="TreeGrafter"/>
</dbReference>
<dbReference type="Pfam" id="PF14604">
    <property type="entry name" value="SH3_9"/>
    <property type="match status" value="1"/>
</dbReference>
<dbReference type="PROSITE" id="PS50002">
    <property type="entry name" value="SH3"/>
    <property type="match status" value="1"/>
</dbReference>
<feature type="domain" description="SH3" evidence="12">
    <location>
        <begin position="312"/>
        <end position="370"/>
    </location>
</feature>
<dbReference type="GO" id="GO:0035591">
    <property type="term" value="F:signaling adaptor activity"/>
    <property type="evidence" value="ECO:0007669"/>
    <property type="project" value="TreeGrafter"/>
</dbReference>
<evidence type="ECO:0000256" key="2">
    <source>
        <dbReference type="ARBA" id="ARBA00010020"/>
    </source>
</evidence>
<evidence type="ECO:0000313" key="13">
    <source>
        <dbReference type="Proteomes" id="UP000504617"/>
    </source>
</evidence>
<dbReference type="GO" id="GO:0031209">
    <property type="term" value="C:SCAR complex"/>
    <property type="evidence" value="ECO:0007669"/>
    <property type="project" value="TreeGrafter"/>
</dbReference>
<evidence type="ECO:0000256" key="6">
    <source>
        <dbReference type="ARBA" id="ARBA00023054"/>
    </source>
</evidence>
<keyword evidence="4" id="KW-0963">Cytoplasm</keyword>
<evidence type="ECO:0000256" key="11">
    <source>
        <dbReference type="SAM" id="MobiDB-lite"/>
    </source>
</evidence>
<gene>
    <name evidence="14" type="primary">ABI3</name>
</gene>
<evidence type="ECO:0000256" key="7">
    <source>
        <dbReference type="ARBA" id="ARBA00063868"/>
    </source>
</evidence>
<comment type="subunit">
    <text evidence="7">May interact with PAK1 and PAK2. Probably interacts with TARSH.</text>
</comment>
<evidence type="ECO:0000256" key="8">
    <source>
        <dbReference type="ARBA" id="ARBA00074771"/>
    </source>
</evidence>
<keyword evidence="5" id="KW-0597">Phosphoprotein</keyword>
<comment type="subcellular location">
    <subcellularLocation>
        <location evidence="1">Cytoplasm</location>
    </subcellularLocation>
</comment>
<dbReference type="KEGG" id="tsr:106555995"/>
<dbReference type="RefSeq" id="XP_013930421.1">
    <property type="nucleotide sequence ID" value="XM_014074946.1"/>
</dbReference>
<protein>
    <recommendedName>
        <fullName evidence="8">ABI gene family member 3</fullName>
    </recommendedName>
    <alternativeName>
        <fullName evidence="9">New molecule including SH3</fullName>
    </alternativeName>
</protein>
<proteinExistence type="inferred from homology"/>
<dbReference type="InterPro" id="IPR036028">
    <property type="entry name" value="SH3-like_dom_sf"/>
</dbReference>
<dbReference type="Gene3D" id="6.10.140.1620">
    <property type="match status" value="1"/>
</dbReference>
<dbReference type="GO" id="GO:0030334">
    <property type="term" value="P:regulation of cell migration"/>
    <property type="evidence" value="ECO:0007669"/>
    <property type="project" value="TreeGrafter"/>
</dbReference>
<dbReference type="GO" id="GO:0017124">
    <property type="term" value="F:SH3 domain binding"/>
    <property type="evidence" value="ECO:0007669"/>
    <property type="project" value="TreeGrafter"/>
</dbReference>
<evidence type="ECO:0000313" key="14">
    <source>
        <dbReference type="RefSeq" id="XP_013930421.1"/>
    </source>
</evidence>
<dbReference type="Proteomes" id="UP000504617">
    <property type="component" value="Unplaced"/>
</dbReference>
<evidence type="ECO:0000256" key="5">
    <source>
        <dbReference type="ARBA" id="ARBA00022553"/>
    </source>
</evidence>
<evidence type="ECO:0000256" key="3">
    <source>
        <dbReference type="ARBA" id="ARBA00022443"/>
    </source>
</evidence>
<dbReference type="SMART" id="SM00326">
    <property type="entry name" value="SH3"/>
    <property type="match status" value="1"/>
</dbReference>
<dbReference type="PANTHER" id="PTHR10460:SF7">
    <property type="entry name" value="ABI GENE FAMILY MEMBER 3"/>
    <property type="match status" value="1"/>
</dbReference>
<feature type="region of interest" description="Disordered" evidence="11">
    <location>
        <begin position="219"/>
        <end position="264"/>
    </location>
</feature>
<evidence type="ECO:0000256" key="9">
    <source>
        <dbReference type="ARBA" id="ARBA00080253"/>
    </source>
</evidence>
<feature type="compositionally biased region" description="Pro residues" evidence="11">
    <location>
        <begin position="228"/>
        <end position="238"/>
    </location>
</feature>
<dbReference type="OrthoDB" id="5971719at2759"/>
<dbReference type="Pfam" id="PF07815">
    <property type="entry name" value="Abi_HHR"/>
    <property type="match status" value="1"/>
</dbReference>
<evidence type="ECO:0000256" key="10">
    <source>
        <dbReference type="PROSITE-ProRule" id="PRU00192"/>
    </source>
</evidence>
<dbReference type="GeneID" id="106555995"/>
<evidence type="ECO:0000256" key="4">
    <source>
        <dbReference type="ARBA" id="ARBA00022490"/>
    </source>
</evidence>
<accession>A0A6I9Z370</accession>
<organism evidence="13 14">
    <name type="scientific">Thamnophis sirtalis</name>
    <dbReference type="NCBI Taxonomy" id="35019"/>
    <lineage>
        <taxon>Eukaryota</taxon>
        <taxon>Metazoa</taxon>
        <taxon>Chordata</taxon>
        <taxon>Craniata</taxon>
        <taxon>Vertebrata</taxon>
        <taxon>Euteleostomi</taxon>
        <taxon>Lepidosauria</taxon>
        <taxon>Squamata</taxon>
        <taxon>Bifurcata</taxon>
        <taxon>Unidentata</taxon>
        <taxon>Episquamata</taxon>
        <taxon>Toxicofera</taxon>
        <taxon>Serpentes</taxon>
        <taxon>Colubroidea</taxon>
        <taxon>Colubridae</taxon>
        <taxon>Natricinae</taxon>
        <taxon>Thamnophis</taxon>
    </lineage>
</organism>
<feature type="compositionally biased region" description="Polar residues" evidence="11">
    <location>
        <begin position="158"/>
        <end position="176"/>
    </location>
</feature>